<dbReference type="Proteomes" id="UP000507470">
    <property type="component" value="Unassembled WGS sequence"/>
</dbReference>
<accession>A0A6J8A0N3</accession>
<feature type="domain" description="Cathepsin propeptide inhibitor" evidence="8">
    <location>
        <begin position="362"/>
        <end position="422"/>
    </location>
</feature>
<keyword evidence="4" id="KW-0788">Thiol protease</keyword>
<keyword evidence="10" id="KW-1185">Reference proteome</keyword>
<reference evidence="9 10" key="1">
    <citation type="submission" date="2020-06" db="EMBL/GenBank/DDBJ databases">
        <authorList>
            <person name="Li R."/>
            <person name="Bekaert M."/>
        </authorList>
    </citation>
    <scope>NUCLEOTIDE SEQUENCE [LARGE SCALE GENOMIC DNA]</scope>
    <source>
        <strain evidence="10">wild</strain>
    </source>
</reference>
<feature type="domain" description="Peptidase C1A papain C-terminal" evidence="7">
    <location>
        <begin position="119"/>
        <end position="333"/>
    </location>
</feature>
<feature type="domain" description="Peptidase C1A papain C-terminal" evidence="7">
    <location>
        <begin position="448"/>
        <end position="678"/>
    </location>
</feature>
<keyword evidence="2" id="KW-0645">Protease</keyword>
<dbReference type="PROSITE" id="PS00639">
    <property type="entry name" value="THIOL_PROTEASE_HIS"/>
    <property type="match status" value="1"/>
</dbReference>
<dbReference type="InterPro" id="IPR025661">
    <property type="entry name" value="Pept_asp_AS"/>
</dbReference>
<dbReference type="InterPro" id="IPR039417">
    <property type="entry name" value="Peptidase_C1A_papain-like"/>
</dbReference>
<keyword evidence="3 9" id="KW-0378">Hydrolase</keyword>
<dbReference type="InterPro" id="IPR000169">
    <property type="entry name" value="Pept_cys_AS"/>
</dbReference>
<dbReference type="InterPro" id="IPR013201">
    <property type="entry name" value="Prot_inhib_I29"/>
</dbReference>
<dbReference type="SMART" id="SM00645">
    <property type="entry name" value="Pept_C1"/>
    <property type="match status" value="2"/>
</dbReference>
<evidence type="ECO:0000256" key="1">
    <source>
        <dbReference type="ARBA" id="ARBA00008455"/>
    </source>
</evidence>
<evidence type="ECO:0000256" key="3">
    <source>
        <dbReference type="ARBA" id="ARBA00022801"/>
    </source>
</evidence>
<dbReference type="AlphaFoldDB" id="A0A6J8A0N3"/>
<dbReference type="Pfam" id="PF08246">
    <property type="entry name" value="Inhibitor_I29"/>
    <property type="match status" value="2"/>
</dbReference>
<dbReference type="InterPro" id="IPR038765">
    <property type="entry name" value="Papain-like_cys_pep_sf"/>
</dbReference>
<sequence length="679" mass="76486">MQIHVILSTLFFGNILSISLKFTSFRLNNEWSLYKKSYNKIYKDDNEEFRRRVIWEDNVRFIEHHNVAADRGEHSYWLGINHFADLSEAEVTQKMKGYKMANDVINYGSTYLHPNNVKLPDKIDWRQKGYVTPVKDQGQCGSCWSFSSTGALEGQHFRKTGKLVSLSEQNLVDCTFKYVNGGCNGGYVFKAYQYIKNNNGIDTESSYPYEARNGSCRFKKSDVGATVTGFSIIKKGDEHALQSAVATVGPISVGIDADRKFQLYKSGVFNEPGCNTTFIDHAVLIVGYGVENGQDYWLVKNSWSDSWGLDGYIKMSRNKDNQCGIASYAMYPLMKLFLTLVCVEQTLAGSLVFTPTDLDNEWDLFKKTYNKMYSDNIEDLNRRQIWEDNVRFIEHHNMAADRGEHSYWLGINHLADMSLGEINQMLTEYRNNSSSDGSTYLTPNNVKNPEEVDWRKQGYVTAVKNQTKIQISYLVYIAFCIQGHCGSCWSFAATGSLEGQHFRKTGKLVSLSEQNLVDCSSKYGNKGCHGGYVSKAYQYIKDNGGIDTESSYPYEATGGNCRFKENDVGATATGFTNIKSGDEKALQSAVATVGPIAVGVDVKRPFQLYRSGIFDDPTCSSVTYNHGVLVVGYGTENGQDYWLVKNSWSTFWGMDGYIKMSRNKNNQCAIATDALYPLV</sequence>
<evidence type="ECO:0000259" key="7">
    <source>
        <dbReference type="SMART" id="SM00645"/>
    </source>
</evidence>
<name>A0A6J8A0N3_MYTCO</name>
<dbReference type="Pfam" id="PF00112">
    <property type="entry name" value="Peptidase_C1"/>
    <property type="match status" value="2"/>
</dbReference>
<dbReference type="GO" id="GO:0004197">
    <property type="term" value="F:cysteine-type endopeptidase activity"/>
    <property type="evidence" value="ECO:0007669"/>
    <property type="project" value="UniProtKB-EC"/>
</dbReference>
<dbReference type="EMBL" id="CACVKT020000481">
    <property type="protein sequence ID" value="CAC5359420.1"/>
    <property type="molecule type" value="Genomic_DNA"/>
</dbReference>
<protein>
    <submittedName>
        <fullName evidence="9">CTSL</fullName>
        <ecNumber evidence="9">3.4.22.15</ecNumber>
    </submittedName>
</protein>
<evidence type="ECO:0000256" key="5">
    <source>
        <dbReference type="ARBA" id="ARBA00023145"/>
    </source>
</evidence>
<keyword evidence="6" id="KW-1015">Disulfide bond</keyword>
<gene>
    <name evidence="9" type="ORF">MCOR_2269</name>
</gene>
<keyword evidence="5" id="KW-0865">Zymogen</keyword>
<proteinExistence type="inferred from homology"/>
<evidence type="ECO:0000256" key="2">
    <source>
        <dbReference type="ARBA" id="ARBA00022670"/>
    </source>
</evidence>
<dbReference type="Gene3D" id="3.90.70.10">
    <property type="entry name" value="Cysteine proteinases"/>
    <property type="match status" value="2"/>
</dbReference>
<dbReference type="PANTHER" id="PTHR12411">
    <property type="entry name" value="CYSTEINE PROTEASE FAMILY C1-RELATED"/>
    <property type="match status" value="1"/>
</dbReference>
<dbReference type="SMART" id="SM00848">
    <property type="entry name" value="Inhibitor_I29"/>
    <property type="match status" value="2"/>
</dbReference>
<dbReference type="InterPro" id="IPR000668">
    <property type="entry name" value="Peptidase_C1A_C"/>
</dbReference>
<dbReference type="SUPFAM" id="SSF54001">
    <property type="entry name" value="Cysteine proteinases"/>
    <property type="match status" value="2"/>
</dbReference>
<organism evidence="9 10">
    <name type="scientific">Mytilus coruscus</name>
    <name type="common">Sea mussel</name>
    <dbReference type="NCBI Taxonomy" id="42192"/>
    <lineage>
        <taxon>Eukaryota</taxon>
        <taxon>Metazoa</taxon>
        <taxon>Spiralia</taxon>
        <taxon>Lophotrochozoa</taxon>
        <taxon>Mollusca</taxon>
        <taxon>Bivalvia</taxon>
        <taxon>Autobranchia</taxon>
        <taxon>Pteriomorphia</taxon>
        <taxon>Mytilida</taxon>
        <taxon>Mytiloidea</taxon>
        <taxon>Mytilidae</taxon>
        <taxon>Mytilinae</taxon>
        <taxon>Mytilus</taxon>
    </lineage>
</organism>
<dbReference type="InterPro" id="IPR025660">
    <property type="entry name" value="Pept_his_AS"/>
</dbReference>
<dbReference type="CDD" id="cd02248">
    <property type="entry name" value="Peptidase_C1A"/>
    <property type="match status" value="2"/>
</dbReference>
<evidence type="ECO:0000256" key="4">
    <source>
        <dbReference type="ARBA" id="ARBA00022807"/>
    </source>
</evidence>
<dbReference type="PRINTS" id="PR00705">
    <property type="entry name" value="PAPAIN"/>
</dbReference>
<evidence type="ECO:0000259" key="8">
    <source>
        <dbReference type="SMART" id="SM00848"/>
    </source>
</evidence>
<comment type="similarity">
    <text evidence="1">Belongs to the peptidase C1 family.</text>
</comment>
<evidence type="ECO:0000256" key="6">
    <source>
        <dbReference type="ARBA" id="ARBA00023157"/>
    </source>
</evidence>
<dbReference type="InterPro" id="IPR013128">
    <property type="entry name" value="Peptidase_C1A"/>
</dbReference>
<evidence type="ECO:0000313" key="9">
    <source>
        <dbReference type="EMBL" id="CAC5359420.1"/>
    </source>
</evidence>
<dbReference type="GO" id="GO:0006508">
    <property type="term" value="P:proteolysis"/>
    <property type="evidence" value="ECO:0007669"/>
    <property type="project" value="UniProtKB-KW"/>
</dbReference>
<dbReference type="EC" id="3.4.22.15" evidence="9"/>
<dbReference type="PROSITE" id="PS00139">
    <property type="entry name" value="THIOL_PROTEASE_CYS"/>
    <property type="match status" value="2"/>
</dbReference>
<dbReference type="PROSITE" id="PS00640">
    <property type="entry name" value="THIOL_PROTEASE_ASN"/>
    <property type="match status" value="2"/>
</dbReference>
<evidence type="ECO:0000313" key="10">
    <source>
        <dbReference type="Proteomes" id="UP000507470"/>
    </source>
</evidence>
<dbReference type="FunFam" id="3.90.70.10:FF:000006">
    <property type="entry name" value="Cathepsin S"/>
    <property type="match status" value="2"/>
</dbReference>
<dbReference type="OrthoDB" id="6064724at2759"/>
<feature type="domain" description="Cathepsin propeptide inhibitor" evidence="8">
    <location>
        <begin position="31"/>
        <end position="91"/>
    </location>
</feature>